<name>A0AAN7TAK1_9PEZI</name>
<evidence type="ECO:0000313" key="4">
    <source>
        <dbReference type="Proteomes" id="UP001310890"/>
    </source>
</evidence>
<keyword evidence="2" id="KW-0812">Transmembrane</keyword>
<comment type="caution">
    <text evidence="3">The sequence shown here is derived from an EMBL/GenBank/DDBJ whole genome shotgun (WGS) entry which is preliminary data.</text>
</comment>
<feature type="transmembrane region" description="Helical" evidence="2">
    <location>
        <begin position="47"/>
        <end position="67"/>
    </location>
</feature>
<dbReference type="Proteomes" id="UP001310890">
    <property type="component" value="Unassembled WGS sequence"/>
</dbReference>
<organism evidence="3 4">
    <name type="scientific">Meristemomyces frigidus</name>
    <dbReference type="NCBI Taxonomy" id="1508187"/>
    <lineage>
        <taxon>Eukaryota</taxon>
        <taxon>Fungi</taxon>
        <taxon>Dikarya</taxon>
        <taxon>Ascomycota</taxon>
        <taxon>Pezizomycotina</taxon>
        <taxon>Dothideomycetes</taxon>
        <taxon>Dothideomycetidae</taxon>
        <taxon>Mycosphaerellales</taxon>
        <taxon>Teratosphaeriaceae</taxon>
        <taxon>Meristemomyces</taxon>
    </lineage>
</organism>
<dbReference type="EMBL" id="JAVRRL010000071">
    <property type="protein sequence ID" value="KAK5109066.1"/>
    <property type="molecule type" value="Genomic_DNA"/>
</dbReference>
<dbReference type="AlphaFoldDB" id="A0AAN7TAK1"/>
<gene>
    <name evidence="3" type="ORF">LTR62_007522</name>
</gene>
<protein>
    <submittedName>
        <fullName evidence="3">Uncharacterized protein</fullName>
    </submittedName>
</protein>
<evidence type="ECO:0000256" key="1">
    <source>
        <dbReference type="SAM" id="MobiDB-lite"/>
    </source>
</evidence>
<proteinExistence type="predicted"/>
<accession>A0AAN7TAK1</accession>
<feature type="transmembrane region" description="Helical" evidence="2">
    <location>
        <begin position="87"/>
        <end position="108"/>
    </location>
</feature>
<keyword evidence="2" id="KW-1133">Transmembrane helix</keyword>
<feature type="region of interest" description="Disordered" evidence="1">
    <location>
        <begin position="1"/>
        <end position="24"/>
    </location>
</feature>
<evidence type="ECO:0000256" key="2">
    <source>
        <dbReference type="SAM" id="Phobius"/>
    </source>
</evidence>
<sequence length="273" mass="30084">MSSLLEVATPPSAPPKPTTKSGPRYADSLLHNTSEVLLYKSPSHRSFFTTAYILGGALLAGALNWNLVVSSLEGANEAKQGSWSSYLVSGANNLSTVVVIFFSGVLIMSPWRLVRTISLVAGKAGVDGSKRPLLHFRMKRSLPFIKDRIVTKSPSGVFLDRRVSAIDINFNSVAMKDSAAFTQTFASPAPPMGRSRNFMFRGWNTLWRDIRRMAYREGIAYVQIDGEGRWKLDLQSCAMLEEGRVLERLTLANKGSEQAVTGLVAWLRRLSQA</sequence>
<keyword evidence="2" id="KW-0472">Membrane</keyword>
<evidence type="ECO:0000313" key="3">
    <source>
        <dbReference type="EMBL" id="KAK5109066.1"/>
    </source>
</evidence>
<reference evidence="3" key="1">
    <citation type="submission" date="2023-08" db="EMBL/GenBank/DDBJ databases">
        <title>Black Yeasts Isolated from many extreme environments.</title>
        <authorList>
            <person name="Coleine C."/>
            <person name="Stajich J.E."/>
            <person name="Selbmann L."/>
        </authorList>
    </citation>
    <scope>NUCLEOTIDE SEQUENCE</scope>
    <source>
        <strain evidence="3">CCFEE 5401</strain>
    </source>
</reference>